<dbReference type="PROSITE" id="PS00022">
    <property type="entry name" value="EGF_1"/>
    <property type="match status" value="1"/>
</dbReference>
<feature type="disulfide bond" evidence="4">
    <location>
        <begin position="87"/>
        <end position="96"/>
    </location>
</feature>
<evidence type="ECO:0000313" key="6">
    <source>
        <dbReference type="EMBL" id="GFY13374.1"/>
    </source>
</evidence>
<dbReference type="InterPro" id="IPR051022">
    <property type="entry name" value="Notch_Cell-Fate_Det"/>
</dbReference>
<organism evidence="6 7">
    <name type="scientific">Trichonephila clavipes</name>
    <name type="common">Golden silk orbweaver</name>
    <name type="synonym">Nephila clavipes</name>
    <dbReference type="NCBI Taxonomy" id="2585209"/>
    <lineage>
        <taxon>Eukaryota</taxon>
        <taxon>Metazoa</taxon>
        <taxon>Ecdysozoa</taxon>
        <taxon>Arthropoda</taxon>
        <taxon>Chelicerata</taxon>
        <taxon>Arachnida</taxon>
        <taxon>Araneae</taxon>
        <taxon>Araneomorphae</taxon>
        <taxon>Entelegynae</taxon>
        <taxon>Araneoidea</taxon>
        <taxon>Nephilidae</taxon>
        <taxon>Trichonephila</taxon>
    </lineage>
</organism>
<evidence type="ECO:0000313" key="7">
    <source>
        <dbReference type="Proteomes" id="UP000887159"/>
    </source>
</evidence>
<dbReference type="AlphaFoldDB" id="A0A8X6VMP4"/>
<dbReference type="PROSITE" id="PS50026">
    <property type="entry name" value="EGF_3"/>
    <property type="match status" value="3"/>
</dbReference>
<dbReference type="FunFam" id="2.10.25.10:FF:000610">
    <property type="entry name" value="protein HEG homolog 1 isoform X1"/>
    <property type="match status" value="2"/>
</dbReference>
<proteinExistence type="predicted"/>
<reference evidence="6" key="1">
    <citation type="submission" date="2020-08" db="EMBL/GenBank/DDBJ databases">
        <title>Multicomponent nature underlies the extraordinary mechanical properties of spider dragline silk.</title>
        <authorList>
            <person name="Kono N."/>
            <person name="Nakamura H."/>
            <person name="Mori M."/>
            <person name="Yoshida Y."/>
            <person name="Ohtoshi R."/>
            <person name="Malay A.D."/>
            <person name="Moran D.A.P."/>
            <person name="Tomita M."/>
            <person name="Numata K."/>
            <person name="Arakawa K."/>
        </authorList>
    </citation>
    <scope>NUCLEOTIDE SEQUENCE</scope>
</reference>
<dbReference type="SMART" id="SM00181">
    <property type="entry name" value="EGF"/>
    <property type="match status" value="3"/>
</dbReference>
<dbReference type="InterPro" id="IPR000742">
    <property type="entry name" value="EGF"/>
</dbReference>
<comment type="caution">
    <text evidence="4">Lacks conserved residue(s) required for the propagation of feature annotation.</text>
</comment>
<dbReference type="EMBL" id="BMAU01021321">
    <property type="protein sequence ID" value="GFY13374.1"/>
    <property type="molecule type" value="Genomic_DNA"/>
</dbReference>
<dbReference type="Pfam" id="PF00008">
    <property type="entry name" value="EGF"/>
    <property type="match status" value="3"/>
</dbReference>
<protein>
    <submittedName>
        <fullName evidence="6">Cadherin-related tumor suppressor</fullName>
    </submittedName>
</protein>
<dbReference type="PANTHER" id="PTHR24049:SF29">
    <property type="entry name" value="EGF-LIKE DOMAIN-CONTAINING PROTEIN"/>
    <property type="match status" value="1"/>
</dbReference>
<dbReference type="SUPFAM" id="SSF57196">
    <property type="entry name" value="EGF/Laminin"/>
    <property type="match status" value="3"/>
</dbReference>
<dbReference type="Proteomes" id="UP000887159">
    <property type="component" value="Unassembled WGS sequence"/>
</dbReference>
<dbReference type="Gene3D" id="2.10.25.10">
    <property type="entry name" value="Laminin"/>
    <property type="match status" value="3"/>
</dbReference>
<comment type="caution">
    <text evidence="6">The sequence shown here is derived from an EMBL/GenBank/DDBJ whole genome shotgun (WGS) entry which is preliminary data.</text>
</comment>
<feature type="domain" description="EGF-like" evidence="5">
    <location>
        <begin position="98"/>
        <end position="130"/>
    </location>
</feature>
<accession>A0A8X6VMP4</accession>
<feature type="domain" description="EGF-like" evidence="5">
    <location>
        <begin position="133"/>
        <end position="169"/>
    </location>
</feature>
<gene>
    <name evidence="6" type="primary">ft</name>
    <name evidence="6" type="ORF">TNCV_2336381</name>
</gene>
<feature type="domain" description="EGF-like" evidence="5">
    <location>
        <begin position="61"/>
        <end position="97"/>
    </location>
</feature>
<sequence>MLQDYNPSSSRILFIRPRFSRPRFPFLPRSDLFSLVARSFSLYRVSRSTCCQVQAVDPYTVLRPCNPNPCQNDGECEVDGDNFKCMCKSPFIGETCEEGPCNPNPCQNDGKCEVDEDRFKCICKSPFIGDICKNELCSPNPCLNNGTCTHDEANFECSCVSLFTGLYAIKFSYGMKLAYRNRAVFRRNYSPVGTFGCIVYLSSLSMTMNHRSLTKS</sequence>
<evidence type="ECO:0000259" key="5">
    <source>
        <dbReference type="PROSITE" id="PS50026"/>
    </source>
</evidence>
<dbReference type="CDD" id="cd00054">
    <property type="entry name" value="EGF_CA"/>
    <property type="match status" value="3"/>
</dbReference>
<evidence type="ECO:0000256" key="4">
    <source>
        <dbReference type="PROSITE-ProRule" id="PRU00076"/>
    </source>
</evidence>
<keyword evidence="7" id="KW-1185">Reference proteome</keyword>
<keyword evidence="3 4" id="KW-1015">Disulfide bond</keyword>
<evidence type="ECO:0000256" key="2">
    <source>
        <dbReference type="ARBA" id="ARBA00022737"/>
    </source>
</evidence>
<dbReference type="PROSITE" id="PS01186">
    <property type="entry name" value="EGF_2"/>
    <property type="match status" value="1"/>
</dbReference>
<evidence type="ECO:0000256" key="1">
    <source>
        <dbReference type="ARBA" id="ARBA00022536"/>
    </source>
</evidence>
<evidence type="ECO:0000256" key="3">
    <source>
        <dbReference type="ARBA" id="ARBA00023157"/>
    </source>
</evidence>
<keyword evidence="1 4" id="KW-0245">EGF-like domain</keyword>
<keyword evidence="2" id="KW-0677">Repeat</keyword>
<dbReference type="PANTHER" id="PTHR24049">
    <property type="entry name" value="CRUMBS FAMILY MEMBER"/>
    <property type="match status" value="1"/>
</dbReference>
<name>A0A8X6VMP4_TRICX</name>